<comment type="caution">
    <text evidence="1">The sequence shown here is derived from an EMBL/GenBank/DDBJ whole genome shotgun (WGS) entry which is preliminary data.</text>
</comment>
<dbReference type="Gene3D" id="3.80.10.10">
    <property type="entry name" value="Ribonuclease Inhibitor"/>
    <property type="match status" value="3"/>
</dbReference>
<organism evidence="1 2">
    <name type="scientific">Tritrichomonas musculus</name>
    <dbReference type="NCBI Taxonomy" id="1915356"/>
    <lineage>
        <taxon>Eukaryota</taxon>
        <taxon>Metamonada</taxon>
        <taxon>Parabasalia</taxon>
        <taxon>Tritrichomonadida</taxon>
        <taxon>Tritrichomonadidae</taxon>
        <taxon>Tritrichomonas</taxon>
    </lineage>
</organism>
<protein>
    <recommendedName>
        <fullName evidence="3">Surface antigen BspA-like</fullName>
    </recommendedName>
</protein>
<dbReference type="Pfam" id="PF13306">
    <property type="entry name" value="LRR_5"/>
    <property type="match status" value="2"/>
</dbReference>
<evidence type="ECO:0000313" key="2">
    <source>
        <dbReference type="Proteomes" id="UP001470230"/>
    </source>
</evidence>
<dbReference type="SUPFAM" id="SSF48403">
    <property type="entry name" value="Ankyrin repeat"/>
    <property type="match status" value="1"/>
</dbReference>
<dbReference type="InterPro" id="IPR036770">
    <property type="entry name" value="Ankyrin_rpt-contain_sf"/>
</dbReference>
<keyword evidence="2" id="KW-1185">Reference proteome</keyword>
<dbReference type="EMBL" id="JAPFFF010000005">
    <property type="protein sequence ID" value="KAK8889369.1"/>
    <property type="molecule type" value="Genomic_DNA"/>
</dbReference>
<evidence type="ECO:0000313" key="1">
    <source>
        <dbReference type="EMBL" id="KAK8889369.1"/>
    </source>
</evidence>
<name>A0ABR2KE72_9EUKA</name>
<dbReference type="PANTHER" id="PTHR45661">
    <property type="entry name" value="SURFACE ANTIGEN"/>
    <property type="match status" value="1"/>
</dbReference>
<proteinExistence type="predicted"/>
<reference evidence="1 2" key="1">
    <citation type="submission" date="2024-04" db="EMBL/GenBank/DDBJ databases">
        <title>Tritrichomonas musculus Genome.</title>
        <authorList>
            <person name="Alves-Ferreira E."/>
            <person name="Grigg M."/>
            <person name="Lorenzi H."/>
            <person name="Galac M."/>
        </authorList>
    </citation>
    <scope>NUCLEOTIDE SEQUENCE [LARGE SCALE GENOMIC DNA]</scope>
    <source>
        <strain evidence="1 2">EAF2021</strain>
    </source>
</reference>
<sequence length="802" mass="91289">MSSRETTESITISFDISLYDATPEENDQALLSQQTQKYVISKKEVYTAVLEYLESSECIDEYLDNLIKIIDAQKFEKNQEEYEHFLYMIEHISNNHHRDEIFINKIFQILQYYKQQIKQTLSNVQIFNIFQNNKKILLFLIENEIIKVDKCIAHKILTKSKNNGNGYGYFFYPEIKKFLTQKKIKEIKSKNDNIFDNFDENRHKGENDSYICTLIRQDSVEDFIIYVNRTNIDLKSEIVPSIFETNSFLLGKNPTLIEYAAFFGSIQIFRYLMMNNVELTPSIWLYIIHSKNAELIHLLESHNVPPPKSKRNEKEEKGEDNSINSYIQCLIESIKCHHNDISEYFKNNLIEFDKINSKEYENTISSILCYHNYFNFPTEFDKDDEFYYLCKYNYNELAKLFVKKKKAFIIELIKKNKGAIEISKNTNYNILILYYSMLKQKKIDTKIYKNNCVIEKIAIPPSIKSINDESFSGCSSLEQITIPSSVASIGSYAFSECSSLAQIAIPSSVASIGSYAFSECSSLAQITIPSSVTSIGDSAFKKCSSLKQITFTFSSPVTSIRNGTFFECSSLTQITIPSSVTEIECFAFFRCSSLTQITIPSSVTSIGESAFKKCSSLKQITFTFSSPVTSIRNGTFFECSSLTQITIPSSVTEIECFAFFRCSSLTQITIPSSVKKIGIEAFRECSSLTQITIPSSVTEIYAYAFAGCSSLTQITIPSSVTEIGYGYFFRCSSLTQVTIPSSVKKIGPYAFSECSSLTQITIPSSVTEIECFAFFRCSSLTQITIPSSIDLHNIPKVNITTY</sequence>
<dbReference type="InterPro" id="IPR053139">
    <property type="entry name" value="Surface_bspA-like"/>
</dbReference>
<evidence type="ECO:0008006" key="3">
    <source>
        <dbReference type="Google" id="ProtNLM"/>
    </source>
</evidence>
<dbReference type="PANTHER" id="PTHR45661:SF3">
    <property type="entry name" value="IG-LIKE DOMAIN-CONTAINING PROTEIN"/>
    <property type="match status" value="1"/>
</dbReference>
<dbReference type="InterPro" id="IPR032675">
    <property type="entry name" value="LRR_dom_sf"/>
</dbReference>
<dbReference type="Proteomes" id="UP001470230">
    <property type="component" value="Unassembled WGS sequence"/>
</dbReference>
<gene>
    <name evidence="1" type="ORF">M9Y10_034115</name>
</gene>
<accession>A0ABR2KE72</accession>
<dbReference type="Gene3D" id="3.40.50.12480">
    <property type="match status" value="1"/>
</dbReference>
<dbReference type="InterPro" id="IPR026906">
    <property type="entry name" value="LRR_5"/>
</dbReference>
<dbReference type="SUPFAM" id="SSF52058">
    <property type="entry name" value="L domain-like"/>
    <property type="match status" value="1"/>
</dbReference>